<sequence length="182" mass="20327">MKSTLSVFLLVLCLAFSTEATAQDTGTAPRFSVQKTVVYPVRDPAKLPATIAWYSSFFGSQPTRVDLDAAYPYATYHIDGVEVRLDTNPQLLKLKEPVFYWMLPTSKDVEAKYNTLNADRTNRFERTLFQKFRNIEDGRPDKTLSRGTGAVTEVAEFVVVDPAGNQVGVINNPVYPPKIDGE</sequence>
<proteinExistence type="predicted"/>
<dbReference type="EMBL" id="JACWZZ010000001">
    <property type="protein sequence ID" value="MBD2714178.1"/>
    <property type="molecule type" value="Genomic_DNA"/>
</dbReference>
<dbReference type="SUPFAM" id="SSF54593">
    <property type="entry name" value="Glyoxalase/Bleomycin resistance protein/Dihydroxybiphenyl dioxygenase"/>
    <property type="match status" value="1"/>
</dbReference>
<name>A0ABR8JEU3_9BACT</name>
<keyword evidence="1" id="KW-0732">Signal</keyword>
<comment type="caution">
    <text evidence="2">The sequence shown here is derived from an EMBL/GenBank/DDBJ whole genome shotgun (WGS) entry which is preliminary data.</text>
</comment>
<feature type="chain" id="PRO_5045636205" description="VOC family protein" evidence="1">
    <location>
        <begin position="23"/>
        <end position="182"/>
    </location>
</feature>
<organism evidence="2 3">
    <name type="scientific">Hymenobacter duratus</name>
    <dbReference type="NCBI Taxonomy" id="2771356"/>
    <lineage>
        <taxon>Bacteria</taxon>
        <taxon>Pseudomonadati</taxon>
        <taxon>Bacteroidota</taxon>
        <taxon>Cytophagia</taxon>
        <taxon>Cytophagales</taxon>
        <taxon>Hymenobacteraceae</taxon>
        <taxon>Hymenobacter</taxon>
    </lineage>
</organism>
<keyword evidence="3" id="KW-1185">Reference proteome</keyword>
<evidence type="ECO:0008006" key="4">
    <source>
        <dbReference type="Google" id="ProtNLM"/>
    </source>
</evidence>
<evidence type="ECO:0000313" key="2">
    <source>
        <dbReference type="EMBL" id="MBD2714178.1"/>
    </source>
</evidence>
<evidence type="ECO:0000313" key="3">
    <source>
        <dbReference type="Proteomes" id="UP000642468"/>
    </source>
</evidence>
<evidence type="ECO:0000256" key="1">
    <source>
        <dbReference type="SAM" id="SignalP"/>
    </source>
</evidence>
<dbReference type="RefSeq" id="WP_190783284.1">
    <property type="nucleotide sequence ID" value="NZ_JACWZZ010000001.1"/>
</dbReference>
<feature type="signal peptide" evidence="1">
    <location>
        <begin position="1"/>
        <end position="22"/>
    </location>
</feature>
<gene>
    <name evidence="2" type="ORF">IC231_03920</name>
</gene>
<dbReference type="InterPro" id="IPR029068">
    <property type="entry name" value="Glyas_Bleomycin-R_OHBP_Dase"/>
</dbReference>
<protein>
    <recommendedName>
        <fullName evidence="4">VOC family protein</fullName>
    </recommendedName>
</protein>
<accession>A0ABR8JEU3</accession>
<reference evidence="2 3" key="1">
    <citation type="submission" date="2020-09" db="EMBL/GenBank/DDBJ databases">
        <authorList>
            <person name="Kim M.K."/>
        </authorList>
    </citation>
    <scope>NUCLEOTIDE SEQUENCE [LARGE SCALE GENOMIC DNA]</scope>
    <source>
        <strain evidence="2 3">BT646</strain>
    </source>
</reference>
<dbReference type="Proteomes" id="UP000642468">
    <property type="component" value="Unassembled WGS sequence"/>
</dbReference>